<dbReference type="InterPro" id="IPR027417">
    <property type="entry name" value="P-loop_NTPase"/>
</dbReference>
<evidence type="ECO:0000313" key="5">
    <source>
        <dbReference type="Proteomes" id="UP000277580"/>
    </source>
</evidence>
<dbReference type="STRING" id="1392247.A0A3N4KDL0"/>
<dbReference type="InterPro" id="IPR031348">
    <property type="entry name" value="PigL_N"/>
</dbReference>
<evidence type="ECO:0000259" key="2">
    <source>
        <dbReference type="Pfam" id="PF17111"/>
    </source>
</evidence>
<dbReference type="OrthoDB" id="1577640at2759"/>
<organism evidence="4 5">
    <name type="scientific">Morchella conica CCBAS932</name>
    <dbReference type="NCBI Taxonomy" id="1392247"/>
    <lineage>
        <taxon>Eukaryota</taxon>
        <taxon>Fungi</taxon>
        <taxon>Dikarya</taxon>
        <taxon>Ascomycota</taxon>
        <taxon>Pezizomycotina</taxon>
        <taxon>Pezizomycetes</taxon>
        <taxon>Pezizales</taxon>
        <taxon>Morchellaceae</taxon>
        <taxon>Morchella</taxon>
    </lineage>
</organism>
<dbReference type="Pfam" id="PF17111">
    <property type="entry name" value="PigL_N"/>
    <property type="match status" value="1"/>
</dbReference>
<dbReference type="AlphaFoldDB" id="A0A3N4KDL0"/>
<sequence length="460" mass="52214">MADGLSTAASVIAVIQMATSLAGVGYKYLSGAKRAPECLRRLTAELKTLIEILTEIHIRAQDPESKLQGLDSSLQQCFADMIKLQDKLRPRNNSGLWGSIRTRLQWPFEESDIMDHLVRMERFKSTFTLAMGLNQQSLVKTTASHVGAINTHVQGIDGRMQTVDLNVQGVGMSVTKIREDIMDLRTVQNSNLREADIIQNKKQRTEILDWLYSEDFRTVHENISSRRKAQTGDWILKEKKFRNWIEMIDPHRILWGYGIPGAGKTFLSSRVIDYLECEAPAAGYGVAHIYFNFKDQSRQTPIKVLASLVKQLACKIPHLPRPIVEVYNKLHHEKRQPGFEDLYDYFLAIVGSGSFNRIIIVCDALDECDPSSQRLQLLPLFHRMGNDGASLFLTSREYPEDIQSSLNGKSTKLKLFANDEDIRNYIEQKINDNPRAKRLVREGGIKDMIISELTKCADGM</sequence>
<evidence type="ECO:0008006" key="6">
    <source>
        <dbReference type="Google" id="ProtNLM"/>
    </source>
</evidence>
<gene>
    <name evidence="4" type="ORF">P167DRAFT_578123</name>
</gene>
<proteinExistence type="predicted"/>
<feature type="domain" description="Nephrocystin 3-like N-terminal" evidence="3">
    <location>
        <begin position="230"/>
        <end position="396"/>
    </location>
</feature>
<dbReference type="InterPro" id="IPR056884">
    <property type="entry name" value="NPHP3-like_N"/>
</dbReference>
<dbReference type="PANTHER" id="PTHR10039:SF16">
    <property type="entry name" value="GPI INOSITOL-DEACYLASE"/>
    <property type="match status" value="1"/>
</dbReference>
<evidence type="ECO:0000313" key="4">
    <source>
        <dbReference type="EMBL" id="RPB08577.1"/>
    </source>
</evidence>
<dbReference type="Gene3D" id="3.40.50.300">
    <property type="entry name" value="P-loop containing nucleotide triphosphate hydrolases"/>
    <property type="match status" value="1"/>
</dbReference>
<protein>
    <recommendedName>
        <fullName evidence="6">NACHT domain-containing protein</fullName>
    </recommendedName>
</protein>
<dbReference type="PANTHER" id="PTHR10039">
    <property type="entry name" value="AMELOGENIN"/>
    <property type="match status" value="1"/>
</dbReference>
<name>A0A3N4KDL0_9PEZI</name>
<keyword evidence="5" id="KW-1185">Reference proteome</keyword>
<reference evidence="4 5" key="1">
    <citation type="journal article" date="2018" name="Nat. Ecol. Evol.">
        <title>Pezizomycetes genomes reveal the molecular basis of ectomycorrhizal truffle lifestyle.</title>
        <authorList>
            <person name="Murat C."/>
            <person name="Payen T."/>
            <person name="Noel B."/>
            <person name="Kuo A."/>
            <person name="Morin E."/>
            <person name="Chen J."/>
            <person name="Kohler A."/>
            <person name="Krizsan K."/>
            <person name="Balestrini R."/>
            <person name="Da Silva C."/>
            <person name="Montanini B."/>
            <person name="Hainaut M."/>
            <person name="Levati E."/>
            <person name="Barry K.W."/>
            <person name="Belfiori B."/>
            <person name="Cichocki N."/>
            <person name="Clum A."/>
            <person name="Dockter R.B."/>
            <person name="Fauchery L."/>
            <person name="Guy J."/>
            <person name="Iotti M."/>
            <person name="Le Tacon F."/>
            <person name="Lindquist E.A."/>
            <person name="Lipzen A."/>
            <person name="Malagnac F."/>
            <person name="Mello A."/>
            <person name="Molinier V."/>
            <person name="Miyauchi S."/>
            <person name="Poulain J."/>
            <person name="Riccioni C."/>
            <person name="Rubini A."/>
            <person name="Sitrit Y."/>
            <person name="Splivallo R."/>
            <person name="Traeger S."/>
            <person name="Wang M."/>
            <person name="Zifcakova L."/>
            <person name="Wipf D."/>
            <person name="Zambonelli A."/>
            <person name="Paolocci F."/>
            <person name="Nowrousian M."/>
            <person name="Ottonello S."/>
            <person name="Baldrian P."/>
            <person name="Spatafora J.W."/>
            <person name="Henrissat B."/>
            <person name="Nagy L.G."/>
            <person name="Aury J.M."/>
            <person name="Wincker P."/>
            <person name="Grigoriev I.V."/>
            <person name="Bonfante P."/>
            <person name="Martin F.M."/>
        </authorList>
    </citation>
    <scope>NUCLEOTIDE SEQUENCE [LARGE SCALE GENOMIC DNA]</scope>
    <source>
        <strain evidence="4 5">CCBAS932</strain>
    </source>
</reference>
<dbReference type="InParanoid" id="A0A3N4KDL0"/>
<dbReference type="SUPFAM" id="SSF52540">
    <property type="entry name" value="P-loop containing nucleoside triphosphate hydrolases"/>
    <property type="match status" value="1"/>
</dbReference>
<feature type="domain" description="Azaphilone pigments biosynthesis cluster protein L N-terminal" evidence="2">
    <location>
        <begin position="2"/>
        <end position="171"/>
    </location>
</feature>
<keyword evidence="1" id="KW-0677">Repeat</keyword>
<evidence type="ECO:0000259" key="3">
    <source>
        <dbReference type="Pfam" id="PF24883"/>
    </source>
</evidence>
<evidence type="ECO:0000256" key="1">
    <source>
        <dbReference type="ARBA" id="ARBA00022737"/>
    </source>
</evidence>
<dbReference type="Proteomes" id="UP000277580">
    <property type="component" value="Unassembled WGS sequence"/>
</dbReference>
<dbReference type="Pfam" id="PF24883">
    <property type="entry name" value="NPHP3_N"/>
    <property type="match status" value="1"/>
</dbReference>
<accession>A0A3N4KDL0</accession>
<dbReference type="EMBL" id="ML119161">
    <property type="protein sequence ID" value="RPB08577.1"/>
    <property type="molecule type" value="Genomic_DNA"/>
</dbReference>